<evidence type="ECO:0000256" key="7">
    <source>
        <dbReference type="ARBA" id="ARBA00029392"/>
    </source>
</evidence>
<feature type="domain" description="Phospholipase/carboxylesterase/thioesterase" evidence="11">
    <location>
        <begin position="112"/>
        <end position="310"/>
    </location>
</feature>
<keyword evidence="13" id="KW-1185">Reference proteome</keyword>
<name>A0A1V8TLZ6_9PEZI</name>
<evidence type="ECO:0000256" key="6">
    <source>
        <dbReference type="ARBA" id="ARBA00022832"/>
    </source>
</evidence>
<evidence type="ECO:0000256" key="4">
    <source>
        <dbReference type="ARBA" id="ARBA00022487"/>
    </source>
</evidence>
<dbReference type="InParanoid" id="A0A1V8TLZ6"/>
<sequence length="317" mass="35460">MASRQRRMTLPSTPGRAEPIHKPAQKTLSDPAHGAAFIFVHGLGDTAEGLEGELPLFRSFRYLRRSVRLQTRPVQDKYCTQQHWQQQLKGVEVSAKQKYIQDKQLTYSLDVADQFQNNNKLPHMHWIIPNALENRDAMTTAWYTPTQLSPFANDRPELDDPEDEEGMMNSVKYLESLIDACGKKGIPPQRVVLGGFSQGCAMSLLTDLTSSKYAGRLAGIIGLMGYLPLCNRLPDMRAKAGLPVTHGDVPIMLVRGQKDTLIPKRVWNITLKQLEFLGVGSDDLIVKEYEGLGHSLNGAVMKDMCAFLERVVPSLED</sequence>
<dbReference type="InterPro" id="IPR003140">
    <property type="entry name" value="PLipase/COase/thioEstase"/>
</dbReference>
<dbReference type="GO" id="GO:0006631">
    <property type="term" value="P:fatty acid metabolic process"/>
    <property type="evidence" value="ECO:0007669"/>
    <property type="project" value="UniProtKB-KW"/>
</dbReference>
<dbReference type="InterPro" id="IPR050565">
    <property type="entry name" value="LYPA1-2/EST-like"/>
</dbReference>
<evidence type="ECO:0000256" key="2">
    <source>
        <dbReference type="ARBA" id="ARBA00012423"/>
    </source>
</evidence>
<organism evidence="12 13">
    <name type="scientific">Cryoendolithus antarcticus</name>
    <dbReference type="NCBI Taxonomy" id="1507870"/>
    <lineage>
        <taxon>Eukaryota</taxon>
        <taxon>Fungi</taxon>
        <taxon>Dikarya</taxon>
        <taxon>Ascomycota</taxon>
        <taxon>Pezizomycotina</taxon>
        <taxon>Dothideomycetes</taxon>
        <taxon>Dothideomycetidae</taxon>
        <taxon>Cladosporiales</taxon>
        <taxon>Cladosporiaceae</taxon>
        <taxon>Cryoendolithus</taxon>
    </lineage>
</organism>
<evidence type="ECO:0000259" key="11">
    <source>
        <dbReference type="Pfam" id="PF02230"/>
    </source>
</evidence>
<dbReference type="Proteomes" id="UP000192596">
    <property type="component" value="Unassembled WGS sequence"/>
</dbReference>
<evidence type="ECO:0000256" key="10">
    <source>
        <dbReference type="SAM" id="MobiDB-lite"/>
    </source>
</evidence>
<dbReference type="GO" id="GO:0008474">
    <property type="term" value="F:palmitoyl-(protein) hydrolase activity"/>
    <property type="evidence" value="ECO:0007669"/>
    <property type="project" value="UniProtKB-EC"/>
</dbReference>
<evidence type="ECO:0000256" key="1">
    <source>
        <dbReference type="ARBA" id="ARBA00006499"/>
    </source>
</evidence>
<evidence type="ECO:0000256" key="9">
    <source>
        <dbReference type="ARBA" id="ARBA00047337"/>
    </source>
</evidence>
<dbReference type="InterPro" id="IPR029058">
    <property type="entry name" value="AB_hydrolase_fold"/>
</dbReference>
<evidence type="ECO:0000256" key="8">
    <source>
        <dbReference type="ARBA" id="ARBA00031195"/>
    </source>
</evidence>
<dbReference type="STRING" id="1507870.A0A1V8TLZ6"/>
<gene>
    <name evidence="12" type="ORF">B0A48_03037</name>
</gene>
<feature type="region of interest" description="Disordered" evidence="10">
    <location>
        <begin position="1"/>
        <end position="28"/>
    </location>
</feature>
<dbReference type="GO" id="GO:0005737">
    <property type="term" value="C:cytoplasm"/>
    <property type="evidence" value="ECO:0007669"/>
    <property type="project" value="TreeGrafter"/>
</dbReference>
<accession>A0A1V8TLZ6</accession>
<keyword evidence="6" id="KW-0276">Fatty acid metabolism</keyword>
<dbReference type="GO" id="GO:0052689">
    <property type="term" value="F:carboxylic ester hydrolase activity"/>
    <property type="evidence" value="ECO:0007669"/>
    <property type="project" value="UniProtKB-KW"/>
</dbReference>
<dbReference type="EMBL" id="NAJO01000005">
    <property type="protein sequence ID" value="OQO12395.1"/>
    <property type="molecule type" value="Genomic_DNA"/>
</dbReference>
<dbReference type="OrthoDB" id="2418081at2759"/>
<protein>
    <recommendedName>
        <fullName evidence="3">Acyl-protein thioesterase 1</fullName>
        <ecNumber evidence="2">3.1.2.22</ecNumber>
    </recommendedName>
    <alternativeName>
        <fullName evidence="8">Palmitoyl-protein hydrolase</fullName>
    </alternativeName>
</protein>
<dbReference type="Pfam" id="PF02230">
    <property type="entry name" value="Abhydrolase_2"/>
    <property type="match status" value="1"/>
</dbReference>
<dbReference type="PANTHER" id="PTHR10655">
    <property type="entry name" value="LYSOPHOSPHOLIPASE-RELATED"/>
    <property type="match status" value="1"/>
</dbReference>
<keyword evidence="5" id="KW-0378">Hydrolase</keyword>
<proteinExistence type="inferred from homology"/>
<comment type="catalytic activity">
    <reaction evidence="9">
        <text>S-hexadecanoyl-L-cysteinyl-[protein] + H2O = L-cysteinyl-[protein] + hexadecanoate + H(+)</text>
        <dbReference type="Rhea" id="RHEA:19233"/>
        <dbReference type="Rhea" id="RHEA-COMP:10131"/>
        <dbReference type="Rhea" id="RHEA-COMP:11032"/>
        <dbReference type="ChEBI" id="CHEBI:7896"/>
        <dbReference type="ChEBI" id="CHEBI:15377"/>
        <dbReference type="ChEBI" id="CHEBI:15378"/>
        <dbReference type="ChEBI" id="CHEBI:29950"/>
        <dbReference type="ChEBI" id="CHEBI:74151"/>
        <dbReference type="EC" id="3.1.2.22"/>
    </reaction>
</comment>
<dbReference type="SUPFAM" id="SSF53474">
    <property type="entry name" value="alpha/beta-Hydrolases"/>
    <property type="match status" value="1"/>
</dbReference>
<evidence type="ECO:0000313" key="13">
    <source>
        <dbReference type="Proteomes" id="UP000192596"/>
    </source>
</evidence>
<comment type="similarity">
    <text evidence="1">Belongs to the AB hydrolase superfamily. AB hydrolase 2 family.</text>
</comment>
<dbReference type="AlphaFoldDB" id="A0A1V8TLZ6"/>
<keyword evidence="6" id="KW-0443">Lipid metabolism</keyword>
<dbReference type="Gene3D" id="3.40.50.1820">
    <property type="entry name" value="alpha/beta hydrolase"/>
    <property type="match status" value="1"/>
</dbReference>
<evidence type="ECO:0000256" key="3">
    <source>
        <dbReference type="ARBA" id="ARBA00014923"/>
    </source>
</evidence>
<keyword evidence="4" id="KW-0719">Serine esterase</keyword>
<dbReference type="EC" id="3.1.2.22" evidence="2"/>
<comment type="caution">
    <text evidence="12">The sequence shown here is derived from an EMBL/GenBank/DDBJ whole genome shotgun (WGS) entry which is preliminary data.</text>
</comment>
<evidence type="ECO:0000256" key="5">
    <source>
        <dbReference type="ARBA" id="ARBA00022801"/>
    </source>
</evidence>
<dbReference type="PANTHER" id="PTHR10655:SF17">
    <property type="entry name" value="LYSOPHOSPHOLIPASE-LIKE PROTEIN 1"/>
    <property type="match status" value="1"/>
</dbReference>
<evidence type="ECO:0000313" key="12">
    <source>
        <dbReference type="EMBL" id="OQO12395.1"/>
    </source>
</evidence>
<reference evidence="13" key="1">
    <citation type="submission" date="2017-03" db="EMBL/GenBank/DDBJ databases">
        <title>Genomes of endolithic fungi from Antarctica.</title>
        <authorList>
            <person name="Coleine C."/>
            <person name="Masonjones S."/>
            <person name="Stajich J.E."/>
        </authorList>
    </citation>
    <scope>NUCLEOTIDE SEQUENCE [LARGE SCALE GENOMIC DNA]</scope>
    <source>
        <strain evidence="13">CCFEE 5527</strain>
    </source>
</reference>
<comment type="function">
    <text evidence="7">Hydrolyzes fatty acids from S-acylated cysteine residues in proteins with a strong preference for palmitoylated G-alpha proteins over other acyl substrates. Mediates the deacylation of G-alpha proteins such as GPA1 in vivo, but has weak or no activity toward palmitoylated Ras proteins. Has weak lysophospholipase activity in vitro; however such activity may not exist in vivo.</text>
</comment>